<reference evidence="2 3" key="1">
    <citation type="journal article" date="2016" name="Sci. Rep.">
        <title>A novel ammonia-oxidizing archaeon from wastewater treatment plant: Its enrichment, physiological and genomic characteristics.</title>
        <authorList>
            <person name="Li Y."/>
            <person name="Ding K."/>
            <person name="Wen X."/>
            <person name="Zhang B."/>
            <person name="Shen B."/>
            <person name="Yang Y."/>
        </authorList>
    </citation>
    <scope>NUCLEOTIDE SEQUENCE [LARGE SCALE GENOMIC DNA]</scope>
    <source>
        <strain evidence="2 3">SAT1</strain>
    </source>
</reference>
<dbReference type="EMBL" id="CP011097">
    <property type="protein sequence ID" value="AJZ75117.1"/>
    <property type="molecule type" value="Genomic_DNA"/>
</dbReference>
<organism evidence="2 3">
    <name type="scientific">Candidatus Nitrosotenuis cloacae</name>
    <dbReference type="NCBI Taxonomy" id="1603555"/>
    <lineage>
        <taxon>Archaea</taxon>
        <taxon>Nitrososphaerota</taxon>
        <taxon>Candidatus Nitrosotenuis</taxon>
    </lineage>
</organism>
<dbReference type="RefSeq" id="WP_048187517.1">
    <property type="nucleotide sequence ID" value="NZ_CP011097.1"/>
</dbReference>
<protein>
    <submittedName>
        <fullName evidence="2">Uncharacterized protein</fullName>
    </submittedName>
</protein>
<dbReference type="Proteomes" id="UP000266745">
    <property type="component" value="Chromosome"/>
</dbReference>
<dbReference type="AlphaFoldDB" id="A0A3G1B052"/>
<dbReference type="GeneID" id="24874855"/>
<gene>
    <name evidence="2" type="ORF">SU86_000495</name>
</gene>
<feature type="compositionally biased region" description="Basic and acidic residues" evidence="1">
    <location>
        <begin position="25"/>
        <end position="39"/>
    </location>
</feature>
<dbReference type="KEGG" id="tah:SU86_000495"/>
<evidence type="ECO:0000313" key="3">
    <source>
        <dbReference type="Proteomes" id="UP000266745"/>
    </source>
</evidence>
<evidence type="ECO:0000256" key="1">
    <source>
        <dbReference type="SAM" id="MobiDB-lite"/>
    </source>
</evidence>
<accession>A0A3G1B052</accession>
<evidence type="ECO:0000313" key="2">
    <source>
        <dbReference type="EMBL" id="AJZ75117.1"/>
    </source>
</evidence>
<proteinExistence type="predicted"/>
<sequence>MSYGGGYPFWLKNQADNASANASMARREADKERSEKEEYQKQMANVEKVIHELKLLLEKGRKDGSIEPELFELINEKIKQVKTK</sequence>
<keyword evidence="3" id="KW-1185">Reference proteome</keyword>
<name>A0A3G1B052_9ARCH</name>
<feature type="region of interest" description="Disordered" evidence="1">
    <location>
        <begin position="18"/>
        <end position="39"/>
    </location>
</feature>